<dbReference type="GO" id="GO:0008173">
    <property type="term" value="F:RNA methyltransferase activity"/>
    <property type="evidence" value="ECO:0007669"/>
    <property type="project" value="InterPro"/>
</dbReference>
<dbReference type="InterPro" id="IPR029028">
    <property type="entry name" value="Alpha/beta_knot_MTases"/>
</dbReference>
<gene>
    <name evidence="4" type="ORF">DBW71_00420</name>
</gene>
<dbReference type="InterPro" id="IPR029026">
    <property type="entry name" value="tRNA_m1G_MTases_N"/>
</dbReference>
<sequence length="161" mass="18045">MMNSDYIQRGYFSIGVENISKPMNLGNLMRSAHAFGANSVFTVNPHPRVAENNNRIKKSDTSKSDTHIPYFEWGNIDEVKMPKGCKLVGIEITDDAENLPNFVHPMQAMYILGPEKGSLSNETLKKSDHIIRIPSKFSLNVAIAGAIVMYDRIKTFGKITR</sequence>
<dbReference type="AlphaFoldDB" id="A0A368DSM1"/>
<dbReference type="PANTHER" id="PTHR43191:SF7">
    <property type="entry name" value="OBP33PEP LIKE PROTEIN"/>
    <property type="match status" value="1"/>
</dbReference>
<dbReference type="Pfam" id="PF00588">
    <property type="entry name" value="SpoU_methylase"/>
    <property type="match status" value="1"/>
</dbReference>
<dbReference type="Proteomes" id="UP000253570">
    <property type="component" value="Unassembled WGS sequence"/>
</dbReference>
<dbReference type="InterPro" id="IPR051259">
    <property type="entry name" value="rRNA_Methyltransferase"/>
</dbReference>
<evidence type="ECO:0000313" key="4">
    <source>
        <dbReference type="EMBL" id="RCL74644.1"/>
    </source>
</evidence>
<dbReference type="GO" id="GO:0006396">
    <property type="term" value="P:RNA processing"/>
    <property type="evidence" value="ECO:0007669"/>
    <property type="project" value="InterPro"/>
</dbReference>
<accession>A0A368DSM1</accession>
<proteinExistence type="predicted"/>
<dbReference type="Gene3D" id="3.40.1280.10">
    <property type="match status" value="1"/>
</dbReference>
<comment type="caution">
    <text evidence="4">The sequence shown here is derived from an EMBL/GenBank/DDBJ whole genome shotgun (WGS) entry which is preliminary data.</text>
</comment>
<keyword evidence="2 4" id="KW-0808">Transferase</keyword>
<protein>
    <submittedName>
        <fullName evidence="4">TrmH family RNA methyltransferase</fullName>
    </submittedName>
</protein>
<reference evidence="4 5" key="1">
    <citation type="journal article" date="2018" name="Microbiome">
        <title>Fine metagenomic profile of the Mediterranean stratified and mixed water columns revealed by assembly and recruitment.</title>
        <authorList>
            <person name="Haro-Moreno J.M."/>
            <person name="Lopez-Perez M."/>
            <person name="De La Torre J.R."/>
            <person name="Picazo A."/>
            <person name="Camacho A."/>
            <person name="Rodriguez-Valera F."/>
        </authorList>
    </citation>
    <scope>NUCLEOTIDE SEQUENCE [LARGE SCALE GENOMIC DNA]</scope>
    <source>
        <strain evidence="4">MED-G57</strain>
    </source>
</reference>
<evidence type="ECO:0000256" key="2">
    <source>
        <dbReference type="ARBA" id="ARBA00022679"/>
    </source>
</evidence>
<keyword evidence="1 4" id="KW-0489">Methyltransferase</keyword>
<name>A0A368DSM1_9PROT</name>
<dbReference type="InterPro" id="IPR001537">
    <property type="entry name" value="SpoU_MeTrfase"/>
</dbReference>
<dbReference type="GO" id="GO:0032259">
    <property type="term" value="P:methylation"/>
    <property type="evidence" value="ECO:0007669"/>
    <property type="project" value="UniProtKB-KW"/>
</dbReference>
<dbReference type="EMBL" id="QOQD01000001">
    <property type="protein sequence ID" value="RCL74644.1"/>
    <property type="molecule type" value="Genomic_DNA"/>
</dbReference>
<dbReference type="GO" id="GO:0003723">
    <property type="term" value="F:RNA binding"/>
    <property type="evidence" value="ECO:0007669"/>
    <property type="project" value="InterPro"/>
</dbReference>
<evidence type="ECO:0000256" key="1">
    <source>
        <dbReference type="ARBA" id="ARBA00022603"/>
    </source>
</evidence>
<evidence type="ECO:0000313" key="5">
    <source>
        <dbReference type="Proteomes" id="UP000253570"/>
    </source>
</evidence>
<dbReference type="CDD" id="cd18098">
    <property type="entry name" value="SpoU-like"/>
    <property type="match status" value="1"/>
</dbReference>
<organism evidence="4 5">
    <name type="scientific">PS1 clade bacterium</name>
    <dbReference type="NCBI Taxonomy" id="2175152"/>
    <lineage>
        <taxon>Bacteria</taxon>
        <taxon>Pseudomonadati</taxon>
        <taxon>Pseudomonadota</taxon>
        <taxon>Alphaproteobacteria</taxon>
        <taxon>PS1 clade</taxon>
    </lineage>
</organism>
<evidence type="ECO:0000259" key="3">
    <source>
        <dbReference type="Pfam" id="PF00588"/>
    </source>
</evidence>
<dbReference type="SUPFAM" id="SSF75217">
    <property type="entry name" value="alpha/beta knot"/>
    <property type="match status" value="1"/>
</dbReference>
<dbReference type="PANTHER" id="PTHR43191">
    <property type="entry name" value="RRNA METHYLTRANSFERASE 3"/>
    <property type="match status" value="1"/>
</dbReference>
<feature type="domain" description="tRNA/rRNA methyltransferase SpoU type" evidence="3">
    <location>
        <begin position="13"/>
        <end position="150"/>
    </location>
</feature>